<evidence type="ECO:0000256" key="7">
    <source>
        <dbReference type="ARBA" id="ARBA00034078"/>
    </source>
</evidence>
<comment type="caution">
    <text evidence="9">The sequence shown here is derived from an EMBL/GenBank/DDBJ whole genome shotgun (WGS) entry which is preliminary data.</text>
</comment>
<keyword evidence="4" id="KW-0479">Metal-binding</keyword>
<evidence type="ECO:0000256" key="2">
    <source>
        <dbReference type="ARBA" id="ARBA00022485"/>
    </source>
</evidence>
<accession>A0ABU3P063</accession>
<dbReference type="PANTHER" id="PTHR43726:SF1">
    <property type="entry name" value="BIOTIN SYNTHASE"/>
    <property type="match status" value="1"/>
</dbReference>
<dbReference type="EMBL" id="JAUOZS010000001">
    <property type="protein sequence ID" value="MDT8902435.1"/>
    <property type="molecule type" value="Genomic_DNA"/>
</dbReference>
<dbReference type="Gene3D" id="3.20.20.70">
    <property type="entry name" value="Aldolase class I"/>
    <property type="match status" value="1"/>
</dbReference>
<dbReference type="InterPro" id="IPR024021">
    <property type="entry name" value="FeFe-hyd_HydE_rSAM"/>
</dbReference>
<organism evidence="9 10">
    <name type="scientific">Anaeroselena agilis</name>
    <dbReference type="NCBI Taxonomy" id="3063788"/>
    <lineage>
        <taxon>Bacteria</taxon>
        <taxon>Bacillati</taxon>
        <taxon>Bacillota</taxon>
        <taxon>Negativicutes</taxon>
        <taxon>Acetonemataceae</taxon>
        <taxon>Anaeroselena</taxon>
    </lineage>
</organism>
<dbReference type="InterPro" id="IPR007197">
    <property type="entry name" value="rSAM"/>
</dbReference>
<dbReference type="SFLD" id="SFLDG01060">
    <property type="entry name" value="BATS_domain_containing"/>
    <property type="match status" value="1"/>
</dbReference>
<dbReference type="SFLD" id="SFLDF00348">
    <property type="entry name" value="FeFe_hydrogenase_maturase_(Hyd"/>
    <property type="match status" value="1"/>
</dbReference>
<dbReference type="CDD" id="cd01335">
    <property type="entry name" value="Radical_SAM"/>
    <property type="match status" value="1"/>
</dbReference>
<dbReference type="SFLD" id="SFLDG01082">
    <property type="entry name" value="B12-binding_domain_containing"/>
    <property type="match status" value="1"/>
</dbReference>
<dbReference type="Proteomes" id="UP001254848">
    <property type="component" value="Unassembled WGS sequence"/>
</dbReference>
<dbReference type="RefSeq" id="WP_413780915.1">
    <property type="nucleotide sequence ID" value="NZ_JAUOZS010000001.1"/>
</dbReference>
<dbReference type="InterPro" id="IPR010722">
    <property type="entry name" value="BATS_dom"/>
</dbReference>
<keyword evidence="2" id="KW-0004">4Fe-4S</keyword>
<dbReference type="PROSITE" id="PS51918">
    <property type="entry name" value="RADICAL_SAM"/>
    <property type="match status" value="1"/>
</dbReference>
<keyword evidence="6" id="KW-0411">Iron-sulfur</keyword>
<dbReference type="InterPro" id="IPR006638">
    <property type="entry name" value="Elp3/MiaA/NifB-like_rSAM"/>
</dbReference>
<evidence type="ECO:0000256" key="1">
    <source>
        <dbReference type="ARBA" id="ARBA00001966"/>
    </source>
</evidence>
<evidence type="ECO:0000259" key="8">
    <source>
        <dbReference type="PROSITE" id="PS51918"/>
    </source>
</evidence>
<keyword evidence="5" id="KW-0408">Iron</keyword>
<dbReference type="NCBIfam" id="TIGR03956">
    <property type="entry name" value="rSAM_HydE"/>
    <property type="match status" value="1"/>
</dbReference>
<reference evidence="9 10" key="1">
    <citation type="submission" date="2023-07" db="EMBL/GenBank/DDBJ databases">
        <title>The novel representative of Negativicutes class, Anaeroselena agilis gen. nov. sp. nov.</title>
        <authorList>
            <person name="Prokofeva M.I."/>
            <person name="Elcheninov A.G."/>
            <person name="Klyukina A."/>
            <person name="Kublanov I.V."/>
            <person name="Frolov E.N."/>
            <person name="Podosokorskaya O.A."/>
        </authorList>
    </citation>
    <scope>NUCLEOTIDE SEQUENCE [LARGE SCALE GENOMIC DNA]</scope>
    <source>
        <strain evidence="9 10">4137-cl</strain>
    </source>
</reference>
<dbReference type="InterPro" id="IPR034422">
    <property type="entry name" value="HydE/PylB-like"/>
</dbReference>
<dbReference type="SFLD" id="SFLDS00029">
    <property type="entry name" value="Radical_SAM"/>
    <property type="match status" value="1"/>
</dbReference>
<dbReference type="SMART" id="SM00729">
    <property type="entry name" value="Elp3"/>
    <property type="match status" value="1"/>
</dbReference>
<sequence length="350" mass="38757">MDIAAIIAKAENTHKLAKQEIVALLADDAHTQEIFAAADRVRRRYVGDEVHLRGLIEFSNTCRQNCHYCGLRRDNTNVVRYRMEPDAIIDLARKAKEYGYRTVVLQSGEDPYYTVDILRHIISEIKKLGVAVTLSIGEKSRDEYAAYRQAGADRYLLRIETTDRLLYEDLDPGMSFENRLRCLRDLRSLGYELGTGCLIGLPGQTLESLADDILFFQEIDADMIGVGPFIPNPDTPLAAAAGGAFTSSLKVMAIIRLLLPDINIPATTAMETLDKNGRMIALQSGANVVMPNVTEGDYRRHYALYPGKICVGDTPAQCRSCITGKITAIGRGISTGHGFRLRKTAQENGE</sequence>
<keyword evidence="3" id="KW-0949">S-adenosyl-L-methionine</keyword>
<dbReference type="SUPFAM" id="SSF102114">
    <property type="entry name" value="Radical SAM enzymes"/>
    <property type="match status" value="1"/>
</dbReference>
<proteinExistence type="predicted"/>
<dbReference type="SFLD" id="SFLDG01280">
    <property type="entry name" value="HydE/PylB-like"/>
    <property type="match status" value="1"/>
</dbReference>
<evidence type="ECO:0000256" key="3">
    <source>
        <dbReference type="ARBA" id="ARBA00022691"/>
    </source>
</evidence>
<evidence type="ECO:0000256" key="5">
    <source>
        <dbReference type="ARBA" id="ARBA00023004"/>
    </source>
</evidence>
<dbReference type="InterPro" id="IPR013785">
    <property type="entry name" value="Aldolase_TIM"/>
</dbReference>
<dbReference type="SMART" id="SM00876">
    <property type="entry name" value="BATS"/>
    <property type="match status" value="1"/>
</dbReference>
<dbReference type="Pfam" id="PF04055">
    <property type="entry name" value="Radical_SAM"/>
    <property type="match status" value="1"/>
</dbReference>
<gene>
    <name evidence="9" type="primary">hydE</name>
    <name evidence="9" type="ORF">Q4T40_14390</name>
</gene>
<feature type="domain" description="Radical SAM core" evidence="8">
    <location>
        <begin position="48"/>
        <end position="261"/>
    </location>
</feature>
<evidence type="ECO:0000313" key="10">
    <source>
        <dbReference type="Proteomes" id="UP001254848"/>
    </source>
</evidence>
<protein>
    <submittedName>
        <fullName evidence="9">[FeFe] hydrogenase H-cluster radical SAM maturase HydE</fullName>
    </submittedName>
</protein>
<comment type="cofactor">
    <cofactor evidence="1">
        <name>[4Fe-4S] cluster</name>
        <dbReference type="ChEBI" id="CHEBI:49883"/>
    </cofactor>
</comment>
<name>A0ABU3P063_9FIRM</name>
<dbReference type="PANTHER" id="PTHR43726">
    <property type="entry name" value="3-METHYLORNITHINE SYNTHASE"/>
    <property type="match status" value="1"/>
</dbReference>
<evidence type="ECO:0000313" key="9">
    <source>
        <dbReference type="EMBL" id="MDT8902435.1"/>
    </source>
</evidence>
<comment type="cofactor">
    <cofactor evidence="7">
        <name>[2Fe-2S] cluster</name>
        <dbReference type="ChEBI" id="CHEBI:190135"/>
    </cofactor>
</comment>
<keyword evidence="10" id="KW-1185">Reference proteome</keyword>
<evidence type="ECO:0000256" key="4">
    <source>
        <dbReference type="ARBA" id="ARBA00022723"/>
    </source>
</evidence>
<dbReference type="InterPro" id="IPR058240">
    <property type="entry name" value="rSAM_sf"/>
</dbReference>
<dbReference type="PIRSF" id="PIRSF004762">
    <property type="entry name" value="CHP00423"/>
    <property type="match status" value="1"/>
</dbReference>
<evidence type="ECO:0000256" key="6">
    <source>
        <dbReference type="ARBA" id="ARBA00023014"/>
    </source>
</evidence>